<evidence type="ECO:0000256" key="1">
    <source>
        <dbReference type="SAM" id="Phobius"/>
    </source>
</evidence>
<accession>A0A815CQF8</accession>
<dbReference type="SUPFAM" id="SSF81321">
    <property type="entry name" value="Family A G protein-coupled receptor-like"/>
    <property type="match status" value="1"/>
</dbReference>
<feature type="transmembrane region" description="Helical" evidence="1">
    <location>
        <begin position="232"/>
        <end position="255"/>
    </location>
</feature>
<evidence type="ECO:0000313" key="4">
    <source>
        <dbReference type="Proteomes" id="UP000663829"/>
    </source>
</evidence>
<feature type="transmembrane region" description="Helical" evidence="1">
    <location>
        <begin position="332"/>
        <end position="359"/>
    </location>
</feature>
<feature type="transmembrane region" description="Helical" evidence="1">
    <location>
        <begin position="289"/>
        <end position="312"/>
    </location>
</feature>
<keyword evidence="1" id="KW-1133">Transmembrane helix</keyword>
<keyword evidence="1" id="KW-0812">Transmembrane</keyword>
<reference evidence="2" key="1">
    <citation type="submission" date="2021-02" db="EMBL/GenBank/DDBJ databases">
        <authorList>
            <person name="Nowell W R."/>
        </authorList>
    </citation>
    <scope>NUCLEOTIDE SEQUENCE</scope>
</reference>
<evidence type="ECO:0000313" key="3">
    <source>
        <dbReference type="EMBL" id="CAF4088835.1"/>
    </source>
</evidence>
<organism evidence="2 4">
    <name type="scientific">Didymodactylos carnosus</name>
    <dbReference type="NCBI Taxonomy" id="1234261"/>
    <lineage>
        <taxon>Eukaryota</taxon>
        <taxon>Metazoa</taxon>
        <taxon>Spiralia</taxon>
        <taxon>Gnathifera</taxon>
        <taxon>Rotifera</taxon>
        <taxon>Eurotatoria</taxon>
        <taxon>Bdelloidea</taxon>
        <taxon>Philodinida</taxon>
        <taxon>Philodinidae</taxon>
        <taxon>Didymodactylos</taxon>
    </lineage>
</organism>
<gene>
    <name evidence="2" type="ORF">GPM918_LOCUS27836</name>
    <name evidence="3" type="ORF">SRO942_LOCUS28241</name>
</gene>
<dbReference type="EMBL" id="CAJOBC010030713">
    <property type="protein sequence ID" value="CAF4088835.1"/>
    <property type="molecule type" value="Genomic_DNA"/>
</dbReference>
<keyword evidence="1" id="KW-0472">Membrane</keyword>
<dbReference type="Gene3D" id="1.20.1070.10">
    <property type="entry name" value="Rhodopsin 7-helix transmembrane proteins"/>
    <property type="match status" value="1"/>
</dbReference>
<dbReference type="Proteomes" id="UP000663829">
    <property type="component" value="Unassembled WGS sequence"/>
</dbReference>
<dbReference type="PANTHER" id="PTHR46641">
    <property type="entry name" value="FMRFAMIDE RECEPTOR-RELATED"/>
    <property type="match status" value="1"/>
</dbReference>
<evidence type="ECO:0000313" key="2">
    <source>
        <dbReference type="EMBL" id="CAF1286947.1"/>
    </source>
</evidence>
<dbReference type="InterPro" id="IPR052954">
    <property type="entry name" value="GPCR-Ligand_Int"/>
</dbReference>
<name>A0A815CQF8_9BILA</name>
<feature type="transmembrane region" description="Helical" evidence="1">
    <location>
        <begin position="116"/>
        <end position="134"/>
    </location>
</feature>
<feature type="transmembrane region" description="Helical" evidence="1">
    <location>
        <begin position="82"/>
        <end position="104"/>
    </location>
</feature>
<protein>
    <recommendedName>
        <fullName evidence="5">G-protein coupled receptors family 1 profile domain-containing protein</fullName>
    </recommendedName>
</protein>
<dbReference type="Proteomes" id="UP000681722">
    <property type="component" value="Unassembled WGS sequence"/>
</dbReference>
<sequence>MNVGREGKMEGPLLTIMMTPVKRRKERKAETPLNKNLVPPEFKANVLRNSCRNFKQLKMATTTISSLQVAADSLNAVGTQFYRYYLIPFFILGVVGNTLNVYVFTRPSLRSNPCSIYFLASTCACFIVVSRNPSFTLSPHKLGSCIYHRALASWFVVLACVDRYLCSSPHARVRRFSSLKVAYRAVSITAIIIWLSYIHVPIYFTIQDTLDKYSNPSPACIGQKGLYTTFLAFYYLTMYSLCPPFLMLIFGLLTLNNIRQRGKQVAPVSDSTTTATVDARRKRKTDQQLLVMLVVQCIVIALSTTPLAMQKLYAVFTASWYKDPFKVAQDNFFFTVVACQSIVGHVLSFYLFTLSGTIFRREVMKLFCKIFKICGCYNPNVQRDGTHTQDISKTKNFWSARSNMQLTRNRVTSRE</sequence>
<feature type="transmembrane region" description="Helical" evidence="1">
    <location>
        <begin position="185"/>
        <end position="206"/>
    </location>
</feature>
<dbReference type="EMBL" id="CAJNOQ010011871">
    <property type="protein sequence ID" value="CAF1286947.1"/>
    <property type="molecule type" value="Genomic_DNA"/>
</dbReference>
<evidence type="ECO:0008006" key="5">
    <source>
        <dbReference type="Google" id="ProtNLM"/>
    </source>
</evidence>
<proteinExistence type="predicted"/>
<dbReference type="PANTHER" id="PTHR46641:SF2">
    <property type="entry name" value="FMRFAMIDE RECEPTOR"/>
    <property type="match status" value="1"/>
</dbReference>
<comment type="caution">
    <text evidence="2">The sequence shown here is derived from an EMBL/GenBank/DDBJ whole genome shotgun (WGS) entry which is preliminary data.</text>
</comment>
<dbReference type="AlphaFoldDB" id="A0A815CQF8"/>
<keyword evidence="4" id="KW-1185">Reference proteome</keyword>
<dbReference type="OrthoDB" id="10021184at2759"/>